<evidence type="ECO:0000256" key="3">
    <source>
        <dbReference type="SAM" id="Phobius"/>
    </source>
</evidence>
<keyword evidence="3" id="KW-0472">Membrane</keyword>
<feature type="transmembrane region" description="Helical" evidence="3">
    <location>
        <begin position="21"/>
        <end position="46"/>
    </location>
</feature>
<feature type="coiled-coil region" evidence="2">
    <location>
        <begin position="127"/>
        <end position="161"/>
    </location>
</feature>
<evidence type="ECO:0000313" key="5">
    <source>
        <dbReference type="EMBL" id="CAJ54974.1"/>
    </source>
</evidence>
<dbReference type="OrthoDB" id="9815245at2"/>
<accession>Q1MPV3</accession>
<dbReference type="SUPFAM" id="SSF51261">
    <property type="entry name" value="Duplicated hybrid motif"/>
    <property type="match status" value="1"/>
</dbReference>
<dbReference type="FunFam" id="2.70.70.10:FF:000006">
    <property type="entry name" value="M23 family peptidase"/>
    <property type="match status" value="1"/>
</dbReference>
<evidence type="ECO:0000313" key="6">
    <source>
        <dbReference type="Proteomes" id="UP000002430"/>
    </source>
</evidence>
<feature type="domain" description="M23ase beta-sheet core" evidence="4">
    <location>
        <begin position="199"/>
        <end position="293"/>
    </location>
</feature>
<dbReference type="EMBL" id="AM180252">
    <property type="protein sequence ID" value="CAJ54974.1"/>
    <property type="molecule type" value="Genomic_DNA"/>
</dbReference>
<evidence type="ECO:0000256" key="1">
    <source>
        <dbReference type="ARBA" id="ARBA00022729"/>
    </source>
</evidence>
<dbReference type="InterPro" id="IPR050570">
    <property type="entry name" value="Cell_wall_metabolism_enzyme"/>
</dbReference>
<dbReference type="Gene3D" id="2.70.70.10">
    <property type="entry name" value="Glucose Permease (Domain IIA)"/>
    <property type="match status" value="1"/>
</dbReference>
<dbReference type="AlphaFoldDB" id="Q1MPV3"/>
<dbReference type="PANTHER" id="PTHR21666:SF289">
    <property type="entry name" value="L-ALA--D-GLU ENDOPEPTIDASE"/>
    <property type="match status" value="1"/>
</dbReference>
<dbReference type="GO" id="GO:0004222">
    <property type="term" value="F:metalloendopeptidase activity"/>
    <property type="evidence" value="ECO:0007669"/>
    <property type="project" value="TreeGrafter"/>
</dbReference>
<keyword evidence="3" id="KW-1133">Transmembrane helix</keyword>
<keyword evidence="2" id="KW-0175">Coiled coil</keyword>
<evidence type="ECO:0000259" key="4">
    <source>
        <dbReference type="Pfam" id="PF01551"/>
    </source>
</evidence>
<dbReference type="PANTHER" id="PTHR21666">
    <property type="entry name" value="PEPTIDASE-RELATED"/>
    <property type="match status" value="1"/>
</dbReference>
<gene>
    <name evidence="5" type="ordered locus">LI0920</name>
</gene>
<dbReference type="KEGG" id="lip:LI0920"/>
<keyword evidence="3" id="KW-0812">Transmembrane</keyword>
<sequence length="299" mass="33512">MFFGNYHIILLKEKNGTSKNLYIKGWLGSSLCIFLGVVIISNILLWQQYQNTNILQRQLSESERTIETQNTQLMGLVGKISSLQEDLSRVQRLDSKLRVIVNIEKDIEATSIGGSRTEEFSRTYLPLHRQELMVRKLNNFLKQLSEEVRLEEVRQQELLQTLRDKKEALASIPSIWPISGFITSHFGNRPSPFTGRIEYHKGLDISAAIGTPIQASGNGRVILAGCDGAYGNCVVLQHGSGLTSRYAHMSTVDVKVGQNVRRGQIIGYVGSTGRSSGPHLHYEVKVNGMNVDPLRYILD</sequence>
<dbReference type="InterPro" id="IPR016047">
    <property type="entry name" value="M23ase_b-sheet_dom"/>
</dbReference>
<dbReference type="InterPro" id="IPR011055">
    <property type="entry name" value="Dup_hybrid_motif"/>
</dbReference>
<dbReference type="CDD" id="cd12797">
    <property type="entry name" value="M23_peptidase"/>
    <property type="match status" value="1"/>
</dbReference>
<dbReference type="HOGENOM" id="CLU_029425_2_4_7"/>
<protein>
    <submittedName>
        <fullName evidence="5">Membrane proteins related to metalloendopeptidases</fullName>
    </submittedName>
</protein>
<dbReference type="RefSeq" id="WP_011527003.1">
    <property type="nucleotide sequence ID" value="NC_008011.1"/>
</dbReference>
<dbReference type="eggNOG" id="COG0739">
    <property type="taxonomic scope" value="Bacteria"/>
</dbReference>
<evidence type="ECO:0000256" key="2">
    <source>
        <dbReference type="SAM" id="Coils"/>
    </source>
</evidence>
<keyword evidence="1" id="KW-0732">Signal</keyword>
<dbReference type="Proteomes" id="UP000002430">
    <property type="component" value="Chromosome"/>
</dbReference>
<reference evidence="5 6" key="1">
    <citation type="submission" date="2005-11" db="EMBL/GenBank/DDBJ databases">
        <title>The complete genome sequence of Lawsonia intracellularis: the causative agent of proliferative enteropathy.</title>
        <authorList>
            <person name="Kaur K."/>
            <person name="Zhang Q."/>
            <person name="Beckler D."/>
            <person name="Munir S."/>
            <person name="Li L."/>
            <person name="Kinsley K."/>
            <person name="Herron L."/>
            <person name="Peterson A."/>
            <person name="May B."/>
            <person name="Singh S."/>
            <person name="Gebhart C."/>
            <person name="Kapur V."/>
        </authorList>
    </citation>
    <scope>NUCLEOTIDE SEQUENCE [LARGE SCALE GENOMIC DNA]</scope>
    <source>
        <strain evidence="5 6">PHE/MN1-00</strain>
    </source>
</reference>
<dbReference type="Pfam" id="PF01551">
    <property type="entry name" value="Peptidase_M23"/>
    <property type="match status" value="1"/>
</dbReference>
<name>Q1MPV3_LAWIP</name>
<organism evidence="5 6">
    <name type="scientific">Lawsonia intracellularis (strain PHE/MN1-00)</name>
    <dbReference type="NCBI Taxonomy" id="363253"/>
    <lineage>
        <taxon>Bacteria</taxon>
        <taxon>Pseudomonadati</taxon>
        <taxon>Thermodesulfobacteriota</taxon>
        <taxon>Desulfovibrionia</taxon>
        <taxon>Desulfovibrionales</taxon>
        <taxon>Desulfovibrionaceae</taxon>
        <taxon>Lawsonia</taxon>
    </lineage>
</organism>
<keyword evidence="6" id="KW-1185">Reference proteome</keyword>
<proteinExistence type="predicted"/>
<dbReference type="STRING" id="363253.LI0920"/>